<dbReference type="SUPFAM" id="SSF161098">
    <property type="entry name" value="MetI-like"/>
    <property type="match status" value="1"/>
</dbReference>
<dbReference type="GO" id="GO:0005886">
    <property type="term" value="C:plasma membrane"/>
    <property type="evidence" value="ECO:0007669"/>
    <property type="project" value="UniProtKB-SubCell"/>
</dbReference>
<gene>
    <name evidence="9" type="ORF">D1012_04185</name>
</gene>
<dbReference type="PANTHER" id="PTHR30151">
    <property type="entry name" value="ALKANE SULFONATE ABC TRANSPORTER-RELATED, MEMBRANE SUBUNIT"/>
    <property type="match status" value="1"/>
</dbReference>
<comment type="caution">
    <text evidence="9">The sequence shown here is derived from an EMBL/GenBank/DDBJ whole genome shotgun (WGS) entry which is preliminary data.</text>
</comment>
<dbReference type="InterPro" id="IPR000515">
    <property type="entry name" value="MetI-like"/>
</dbReference>
<dbReference type="EMBL" id="QWEY01000002">
    <property type="protein sequence ID" value="RGP38049.1"/>
    <property type="molecule type" value="Genomic_DNA"/>
</dbReference>
<evidence type="ECO:0000256" key="3">
    <source>
        <dbReference type="ARBA" id="ARBA00022475"/>
    </source>
</evidence>
<protein>
    <submittedName>
        <fullName evidence="9">ABC transporter permease</fullName>
    </submittedName>
</protein>
<dbReference type="CDD" id="cd06261">
    <property type="entry name" value="TM_PBP2"/>
    <property type="match status" value="1"/>
</dbReference>
<keyword evidence="3" id="KW-1003">Cell membrane</keyword>
<accession>A0A411Z4R9</accession>
<keyword evidence="10" id="KW-1185">Reference proteome</keyword>
<evidence type="ECO:0000313" key="9">
    <source>
        <dbReference type="EMBL" id="RGP38049.1"/>
    </source>
</evidence>
<dbReference type="GO" id="GO:0055085">
    <property type="term" value="P:transmembrane transport"/>
    <property type="evidence" value="ECO:0007669"/>
    <property type="project" value="InterPro"/>
</dbReference>
<evidence type="ECO:0000256" key="5">
    <source>
        <dbReference type="ARBA" id="ARBA00022989"/>
    </source>
</evidence>
<feature type="transmembrane region" description="Helical" evidence="7">
    <location>
        <begin position="98"/>
        <end position="118"/>
    </location>
</feature>
<feature type="transmembrane region" description="Helical" evidence="7">
    <location>
        <begin position="12"/>
        <end position="30"/>
    </location>
</feature>
<keyword evidence="5 7" id="KW-1133">Transmembrane helix</keyword>
<organism evidence="9 10">
    <name type="scientific">Pseudotabrizicola alkalilacus</name>
    <dbReference type="NCBI Taxonomy" id="2305252"/>
    <lineage>
        <taxon>Bacteria</taxon>
        <taxon>Pseudomonadati</taxon>
        <taxon>Pseudomonadota</taxon>
        <taxon>Alphaproteobacteria</taxon>
        <taxon>Rhodobacterales</taxon>
        <taxon>Paracoccaceae</taxon>
        <taxon>Pseudotabrizicola</taxon>
    </lineage>
</organism>
<dbReference type="AlphaFoldDB" id="A0A411Z4R9"/>
<evidence type="ECO:0000313" key="10">
    <source>
        <dbReference type="Proteomes" id="UP000284547"/>
    </source>
</evidence>
<dbReference type="PROSITE" id="PS50928">
    <property type="entry name" value="ABC_TM1"/>
    <property type="match status" value="1"/>
</dbReference>
<dbReference type="Pfam" id="PF00528">
    <property type="entry name" value="BPD_transp_1"/>
    <property type="match status" value="1"/>
</dbReference>
<dbReference type="InterPro" id="IPR035906">
    <property type="entry name" value="MetI-like_sf"/>
</dbReference>
<evidence type="ECO:0000256" key="1">
    <source>
        <dbReference type="ARBA" id="ARBA00004651"/>
    </source>
</evidence>
<dbReference type="OrthoDB" id="8443696at2"/>
<feature type="transmembrane region" description="Helical" evidence="7">
    <location>
        <begin position="64"/>
        <end position="86"/>
    </location>
</feature>
<keyword evidence="6 7" id="KW-0472">Membrane</keyword>
<comment type="similarity">
    <text evidence="7">Belongs to the binding-protein-dependent transport system permease family.</text>
</comment>
<feature type="transmembrane region" description="Helical" evidence="7">
    <location>
        <begin position="222"/>
        <end position="244"/>
    </location>
</feature>
<dbReference type="RefSeq" id="WP_118150105.1">
    <property type="nucleotide sequence ID" value="NZ_QWEY01000002.1"/>
</dbReference>
<evidence type="ECO:0000259" key="8">
    <source>
        <dbReference type="PROSITE" id="PS50928"/>
    </source>
</evidence>
<dbReference type="PANTHER" id="PTHR30151:SF38">
    <property type="entry name" value="ALIPHATIC SULFONATES TRANSPORT PERMEASE PROTEIN SSUC-RELATED"/>
    <property type="match status" value="1"/>
</dbReference>
<reference evidence="9 10" key="1">
    <citation type="submission" date="2018-08" db="EMBL/GenBank/DDBJ databases">
        <title>Flavobacterium tibetense sp. nov., isolated from a wetland YonghuCo on Tibetan Plateau.</title>
        <authorList>
            <person name="Phurbu D."/>
            <person name="Lu H."/>
            <person name="Xing P."/>
        </authorList>
    </citation>
    <scope>NUCLEOTIDE SEQUENCE [LARGE SCALE GENOMIC DNA]</scope>
    <source>
        <strain evidence="9 10">DJC</strain>
    </source>
</reference>
<comment type="subcellular location">
    <subcellularLocation>
        <location evidence="1 7">Cell membrane</location>
        <topology evidence="1 7">Multi-pass membrane protein</topology>
    </subcellularLocation>
</comment>
<keyword evidence="2 7" id="KW-0813">Transport</keyword>
<dbReference type="Proteomes" id="UP000284547">
    <property type="component" value="Unassembled WGS sequence"/>
</dbReference>
<sequence>MTDRNAVPDQVIYALSLTGFVLFWWALSWAKADPRILPAPSEVLTVMWAEAQSGRLWQHMSATLVRVGLAFGLAMLFGTVLGVMLGRMPRADRWLDPWVTIFLNLPALVVIVLCYLWIGLNEVAAIAAVTINKTAMVLVTMREGARTLRPDMAEMALVFRMSPLAQLRHIVAPQLAPFLATSARLGLAIIWKIVLVVEFLGRSSGVGFQIHLKFQMFEIPAVLAYALSFVAVMLAIDALFIHPLEQRANRWRQR</sequence>
<name>A0A411Z4R9_9RHOB</name>
<evidence type="ECO:0000256" key="6">
    <source>
        <dbReference type="ARBA" id="ARBA00023136"/>
    </source>
</evidence>
<feature type="domain" description="ABC transmembrane type-1" evidence="8">
    <location>
        <begin position="60"/>
        <end position="240"/>
    </location>
</feature>
<evidence type="ECO:0000256" key="4">
    <source>
        <dbReference type="ARBA" id="ARBA00022692"/>
    </source>
</evidence>
<keyword evidence="4 7" id="KW-0812">Transmembrane</keyword>
<dbReference type="Gene3D" id="1.10.3720.10">
    <property type="entry name" value="MetI-like"/>
    <property type="match status" value="1"/>
</dbReference>
<proteinExistence type="inferred from homology"/>
<evidence type="ECO:0000256" key="2">
    <source>
        <dbReference type="ARBA" id="ARBA00022448"/>
    </source>
</evidence>
<evidence type="ECO:0000256" key="7">
    <source>
        <dbReference type="RuleBase" id="RU363032"/>
    </source>
</evidence>